<gene>
    <name evidence="2" type="ORF">FB473_003106</name>
</gene>
<accession>A0ABX0SK90</accession>
<dbReference type="EMBL" id="JAAMOZ010000003">
    <property type="protein sequence ID" value="NIH58411.1"/>
    <property type="molecule type" value="Genomic_DNA"/>
</dbReference>
<evidence type="ECO:0000313" key="2">
    <source>
        <dbReference type="EMBL" id="NIH58411.1"/>
    </source>
</evidence>
<dbReference type="Proteomes" id="UP000749311">
    <property type="component" value="Unassembled WGS sequence"/>
</dbReference>
<evidence type="ECO:0000256" key="1">
    <source>
        <dbReference type="SAM" id="Coils"/>
    </source>
</evidence>
<name>A0ABX0SK90_9ACTN</name>
<dbReference type="RefSeq" id="WP_208390846.1">
    <property type="nucleotide sequence ID" value="NZ_BAAAOO010000004.1"/>
</dbReference>
<reference evidence="2 3" key="1">
    <citation type="submission" date="2020-02" db="EMBL/GenBank/DDBJ databases">
        <title>Sequencing the genomes of 1000 actinobacteria strains.</title>
        <authorList>
            <person name="Klenk H.-P."/>
        </authorList>
    </citation>
    <scope>NUCLEOTIDE SEQUENCE [LARGE SCALE GENOMIC DNA]</scope>
    <source>
        <strain evidence="2 3">DSM 19609</strain>
    </source>
</reference>
<protein>
    <submittedName>
        <fullName evidence="2">Uncharacterized protein</fullName>
    </submittedName>
</protein>
<organism evidence="2 3">
    <name type="scientific">Brooklawnia cerclae</name>
    <dbReference type="NCBI Taxonomy" id="349934"/>
    <lineage>
        <taxon>Bacteria</taxon>
        <taxon>Bacillati</taxon>
        <taxon>Actinomycetota</taxon>
        <taxon>Actinomycetes</taxon>
        <taxon>Propionibacteriales</taxon>
        <taxon>Propionibacteriaceae</taxon>
        <taxon>Brooklawnia</taxon>
    </lineage>
</organism>
<proteinExistence type="predicted"/>
<keyword evidence="1" id="KW-0175">Coiled coil</keyword>
<keyword evidence="3" id="KW-1185">Reference proteome</keyword>
<evidence type="ECO:0000313" key="3">
    <source>
        <dbReference type="Proteomes" id="UP000749311"/>
    </source>
</evidence>
<comment type="caution">
    <text evidence="2">The sequence shown here is derived from an EMBL/GenBank/DDBJ whole genome shotgun (WGS) entry which is preliminary data.</text>
</comment>
<feature type="coiled-coil region" evidence="1">
    <location>
        <begin position="3"/>
        <end position="37"/>
    </location>
</feature>
<sequence length="94" mass="9947">MSNEKKELSATELQALVAGLEARIEKLEAEVEGLRASRPVPEEDLIAIAAAAAAYMGYKGTIKAVTFASKGTWAAAGRRALASNQVRGVMPRSM</sequence>